<evidence type="ECO:0000256" key="2">
    <source>
        <dbReference type="ARBA" id="ARBA00022692"/>
    </source>
</evidence>
<keyword evidence="7" id="KW-1185">Reference proteome</keyword>
<evidence type="ECO:0000256" key="1">
    <source>
        <dbReference type="ARBA" id="ARBA00004370"/>
    </source>
</evidence>
<dbReference type="OrthoDB" id="10065302at2759"/>
<dbReference type="InterPro" id="IPR028082">
    <property type="entry name" value="Peripla_BP_I"/>
</dbReference>
<keyword evidence="4" id="KW-0472">Membrane</keyword>
<dbReference type="PANTHER" id="PTHR44755">
    <property type="entry name" value="NATRIURETIC PEPTIDE RECEPTOR 3-RELATED"/>
    <property type="match status" value="1"/>
</dbReference>
<dbReference type="GO" id="GO:0038023">
    <property type="term" value="F:signaling receptor activity"/>
    <property type="evidence" value="ECO:0007669"/>
    <property type="project" value="TreeGrafter"/>
</dbReference>
<keyword evidence="3" id="KW-1133">Transmembrane helix</keyword>
<protein>
    <recommendedName>
        <fullName evidence="5">Receptor ligand binding region domain-containing protein</fullName>
    </recommendedName>
</protein>
<sequence>GSKRIPINIVVLLPEEESRLFSIKRVRPAIKLATENVTSSNILTRHELVTSYADSKCHIAEAMNEAIKATVRGQVHAFLGPVCDYSVSPVARQAKYWNIPLITSGAMASDFLMRRSTLYTTLTRVGPNYDTFI</sequence>
<dbReference type="STRING" id="188477.A0A3S1BU67"/>
<dbReference type="PANTHER" id="PTHR44755:SF11">
    <property type="entry name" value="ATRIAL NATRIURETIC PEPTIDE RECEPTOR 3 ISOFORM X1"/>
    <property type="match status" value="1"/>
</dbReference>
<dbReference type="Pfam" id="PF01094">
    <property type="entry name" value="ANF_receptor"/>
    <property type="match status" value="1"/>
</dbReference>
<reference evidence="6 7" key="1">
    <citation type="submission" date="2019-01" db="EMBL/GenBank/DDBJ databases">
        <title>A draft genome assembly of the solar-powered sea slug Elysia chlorotica.</title>
        <authorList>
            <person name="Cai H."/>
            <person name="Li Q."/>
            <person name="Fang X."/>
            <person name="Li J."/>
            <person name="Curtis N.E."/>
            <person name="Altenburger A."/>
            <person name="Shibata T."/>
            <person name="Feng M."/>
            <person name="Maeda T."/>
            <person name="Schwartz J.A."/>
            <person name="Shigenobu S."/>
            <person name="Lundholm N."/>
            <person name="Nishiyama T."/>
            <person name="Yang H."/>
            <person name="Hasebe M."/>
            <person name="Li S."/>
            <person name="Pierce S.K."/>
            <person name="Wang J."/>
        </authorList>
    </citation>
    <scope>NUCLEOTIDE SEQUENCE [LARGE SCALE GENOMIC DNA]</scope>
    <source>
        <strain evidence="6">EC2010</strain>
        <tissue evidence="6">Whole organism of an adult</tissue>
    </source>
</reference>
<evidence type="ECO:0000259" key="5">
    <source>
        <dbReference type="Pfam" id="PF01094"/>
    </source>
</evidence>
<evidence type="ECO:0000313" key="7">
    <source>
        <dbReference type="Proteomes" id="UP000271974"/>
    </source>
</evidence>
<dbReference type="SUPFAM" id="SSF53822">
    <property type="entry name" value="Periplasmic binding protein-like I"/>
    <property type="match status" value="1"/>
</dbReference>
<evidence type="ECO:0000256" key="4">
    <source>
        <dbReference type="ARBA" id="ARBA00023136"/>
    </source>
</evidence>
<dbReference type="Gene3D" id="3.40.50.2300">
    <property type="match status" value="1"/>
</dbReference>
<keyword evidence="2" id="KW-0812">Transmembrane</keyword>
<dbReference type="Proteomes" id="UP000271974">
    <property type="component" value="Unassembled WGS sequence"/>
</dbReference>
<name>A0A3S1BU67_ELYCH</name>
<dbReference type="AlphaFoldDB" id="A0A3S1BU67"/>
<comment type="subcellular location">
    <subcellularLocation>
        <location evidence="1">Membrane</location>
    </subcellularLocation>
</comment>
<feature type="non-terminal residue" evidence="6">
    <location>
        <position position="1"/>
    </location>
</feature>
<comment type="caution">
    <text evidence="6">The sequence shown here is derived from an EMBL/GenBank/DDBJ whole genome shotgun (WGS) entry which is preliminary data.</text>
</comment>
<dbReference type="GO" id="GO:0016020">
    <property type="term" value="C:membrane"/>
    <property type="evidence" value="ECO:0007669"/>
    <property type="project" value="UniProtKB-SubCell"/>
</dbReference>
<dbReference type="GO" id="GO:0017046">
    <property type="term" value="F:peptide hormone binding"/>
    <property type="evidence" value="ECO:0007669"/>
    <property type="project" value="TreeGrafter"/>
</dbReference>
<dbReference type="InterPro" id="IPR001828">
    <property type="entry name" value="ANF_lig-bd_rcpt"/>
</dbReference>
<organism evidence="6 7">
    <name type="scientific">Elysia chlorotica</name>
    <name type="common">Eastern emerald elysia</name>
    <name type="synonym">Sea slug</name>
    <dbReference type="NCBI Taxonomy" id="188477"/>
    <lineage>
        <taxon>Eukaryota</taxon>
        <taxon>Metazoa</taxon>
        <taxon>Spiralia</taxon>
        <taxon>Lophotrochozoa</taxon>
        <taxon>Mollusca</taxon>
        <taxon>Gastropoda</taxon>
        <taxon>Heterobranchia</taxon>
        <taxon>Euthyneura</taxon>
        <taxon>Panpulmonata</taxon>
        <taxon>Sacoglossa</taxon>
        <taxon>Placobranchoidea</taxon>
        <taxon>Plakobranchidae</taxon>
        <taxon>Elysia</taxon>
    </lineage>
</organism>
<dbReference type="GO" id="GO:0007165">
    <property type="term" value="P:signal transduction"/>
    <property type="evidence" value="ECO:0007669"/>
    <property type="project" value="TreeGrafter"/>
</dbReference>
<feature type="domain" description="Receptor ligand binding region" evidence="5">
    <location>
        <begin position="26"/>
        <end position="128"/>
    </location>
</feature>
<feature type="non-terminal residue" evidence="6">
    <location>
        <position position="133"/>
    </location>
</feature>
<proteinExistence type="predicted"/>
<evidence type="ECO:0000313" key="6">
    <source>
        <dbReference type="EMBL" id="RUS88798.1"/>
    </source>
</evidence>
<dbReference type="EMBL" id="RQTK01000073">
    <property type="protein sequence ID" value="RUS88798.1"/>
    <property type="molecule type" value="Genomic_DNA"/>
</dbReference>
<dbReference type="InterPro" id="IPR052612">
    <property type="entry name" value="ANP_Clearance_Receptor"/>
</dbReference>
<evidence type="ECO:0000256" key="3">
    <source>
        <dbReference type="ARBA" id="ARBA00022989"/>
    </source>
</evidence>
<accession>A0A3S1BU67</accession>
<gene>
    <name evidence="6" type="ORF">EGW08_003428</name>
</gene>